<reference evidence="5 6" key="1">
    <citation type="submission" date="2016-10" db="EMBL/GenBank/DDBJ databases">
        <authorList>
            <person name="de Groot N.N."/>
        </authorList>
    </citation>
    <scope>NUCLEOTIDE SEQUENCE [LARGE SCALE GENOMIC DNA]</scope>
    <source>
        <strain evidence="5 6">DSM 2784</strain>
    </source>
</reference>
<dbReference type="AlphaFoldDB" id="A0A1G5RZW4"/>
<feature type="domain" description="4Fe-4S Mo/W bis-MGD-type" evidence="4">
    <location>
        <begin position="20"/>
        <end position="77"/>
    </location>
</feature>
<keyword evidence="6" id="KW-1185">Reference proteome</keyword>
<name>A0A1G5RZW4_9FIRM</name>
<dbReference type="EMBL" id="FMWL01000008">
    <property type="protein sequence ID" value="SCZ79664.1"/>
    <property type="molecule type" value="Genomic_DNA"/>
</dbReference>
<dbReference type="GO" id="GO:0016491">
    <property type="term" value="F:oxidoreductase activity"/>
    <property type="evidence" value="ECO:0007669"/>
    <property type="project" value="InterPro"/>
</dbReference>
<dbReference type="GO" id="GO:0051536">
    <property type="term" value="F:iron-sulfur cluster binding"/>
    <property type="evidence" value="ECO:0007669"/>
    <property type="project" value="UniProtKB-KW"/>
</dbReference>
<dbReference type="RefSeq" id="WP_092590822.1">
    <property type="nucleotide sequence ID" value="NZ_FMWL01000008.1"/>
</dbReference>
<dbReference type="PANTHER" id="PTHR43742">
    <property type="entry name" value="TRIMETHYLAMINE-N-OXIDE REDUCTASE"/>
    <property type="match status" value="1"/>
</dbReference>
<dbReference type="OrthoDB" id="219031at2"/>
<dbReference type="Gene3D" id="3.40.50.740">
    <property type="match status" value="1"/>
</dbReference>
<dbReference type="PROSITE" id="PS51669">
    <property type="entry name" value="4FE4S_MOW_BIS_MGD"/>
    <property type="match status" value="1"/>
</dbReference>
<gene>
    <name evidence="5" type="ORF">SAMN03080599_01879</name>
</gene>
<dbReference type="Gene3D" id="3.40.228.10">
    <property type="entry name" value="Dimethylsulfoxide Reductase, domain 2"/>
    <property type="match status" value="1"/>
</dbReference>
<organism evidence="5 6">
    <name type="scientific">Acidaminobacter hydrogenoformans DSM 2784</name>
    <dbReference type="NCBI Taxonomy" id="1120920"/>
    <lineage>
        <taxon>Bacteria</taxon>
        <taxon>Bacillati</taxon>
        <taxon>Bacillota</taxon>
        <taxon>Clostridia</taxon>
        <taxon>Peptostreptococcales</taxon>
        <taxon>Acidaminobacteraceae</taxon>
        <taxon>Acidaminobacter</taxon>
    </lineage>
</organism>
<dbReference type="InterPro" id="IPR006656">
    <property type="entry name" value="Mopterin_OxRdtase"/>
</dbReference>
<sequence>MAERTAETTGHPMSRNETAERTVSTACPLDCWDACSILATVEKGELISLKGNPVNSVTGKGLCSKGLAHMARRDHPERLRRPLVRRTDGQGFKEVTWEEALDLVAEKLEVIRREGPTTAVLHCTHAGSVGILKKLESRFFSAYGGVTTSVGSLCEGAGHQAQSYDFGSAISHEISDVVNAKVVLIWGRNPAETGIHAMPFLKEAKANGAEMVVIDPRGSATTKALSAWQVSRGRGRMAPWRWLWPMC</sequence>
<evidence type="ECO:0000313" key="5">
    <source>
        <dbReference type="EMBL" id="SCZ79664.1"/>
    </source>
</evidence>
<keyword evidence="2" id="KW-0408">Iron</keyword>
<dbReference type="GO" id="GO:0046872">
    <property type="term" value="F:metal ion binding"/>
    <property type="evidence" value="ECO:0007669"/>
    <property type="project" value="UniProtKB-KW"/>
</dbReference>
<dbReference type="STRING" id="1120920.SAMN03080599_01879"/>
<evidence type="ECO:0000256" key="3">
    <source>
        <dbReference type="ARBA" id="ARBA00023014"/>
    </source>
</evidence>
<dbReference type="InterPro" id="IPR006963">
    <property type="entry name" value="Mopterin_OxRdtase_4Fe-4S_dom"/>
</dbReference>
<evidence type="ECO:0000256" key="1">
    <source>
        <dbReference type="ARBA" id="ARBA00022723"/>
    </source>
</evidence>
<dbReference type="SMART" id="SM00926">
    <property type="entry name" value="Molybdop_Fe4S4"/>
    <property type="match status" value="1"/>
</dbReference>
<dbReference type="SUPFAM" id="SSF53706">
    <property type="entry name" value="Formate dehydrogenase/DMSO reductase, domains 1-3"/>
    <property type="match status" value="1"/>
</dbReference>
<evidence type="ECO:0000259" key="4">
    <source>
        <dbReference type="PROSITE" id="PS51669"/>
    </source>
</evidence>
<dbReference type="InterPro" id="IPR050612">
    <property type="entry name" value="Prok_Mopterin_Oxidored"/>
</dbReference>
<dbReference type="PANTHER" id="PTHR43742:SF6">
    <property type="entry name" value="OXIDOREDUCTASE YYAE-RELATED"/>
    <property type="match status" value="1"/>
</dbReference>
<protein>
    <submittedName>
        <fullName evidence="5">Molybdopterin oxidoreductase Fe4S4 domain-containing protein</fullName>
    </submittedName>
</protein>
<dbReference type="Pfam" id="PF04879">
    <property type="entry name" value="Molybdop_Fe4S4"/>
    <property type="match status" value="1"/>
</dbReference>
<dbReference type="Proteomes" id="UP000199208">
    <property type="component" value="Unassembled WGS sequence"/>
</dbReference>
<keyword evidence="1" id="KW-0479">Metal-binding</keyword>
<evidence type="ECO:0000256" key="2">
    <source>
        <dbReference type="ARBA" id="ARBA00023004"/>
    </source>
</evidence>
<dbReference type="Gene3D" id="2.20.25.90">
    <property type="entry name" value="ADC-like domains"/>
    <property type="match status" value="1"/>
</dbReference>
<proteinExistence type="predicted"/>
<dbReference type="Pfam" id="PF00384">
    <property type="entry name" value="Molybdopterin"/>
    <property type="match status" value="1"/>
</dbReference>
<keyword evidence="3" id="KW-0411">Iron-sulfur</keyword>
<evidence type="ECO:0000313" key="6">
    <source>
        <dbReference type="Proteomes" id="UP000199208"/>
    </source>
</evidence>
<accession>A0A1G5RZW4</accession>